<organism evidence="1">
    <name type="scientific">Anguilla anguilla</name>
    <name type="common">European freshwater eel</name>
    <name type="synonym">Muraena anguilla</name>
    <dbReference type="NCBI Taxonomy" id="7936"/>
    <lineage>
        <taxon>Eukaryota</taxon>
        <taxon>Metazoa</taxon>
        <taxon>Chordata</taxon>
        <taxon>Craniata</taxon>
        <taxon>Vertebrata</taxon>
        <taxon>Euteleostomi</taxon>
        <taxon>Actinopterygii</taxon>
        <taxon>Neopterygii</taxon>
        <taxon>Teleostei</taxon>
        <taxon>Anguilliformes</taxon>
        <taxon>Anguillidae</taxon>
        <taxon>Anguilla</taxon>
    </lineage>
</organism>
<evidence type="ECO:0000313" key="1">
    <source>
        <dbReference type="EMBL" id="JAH24052.1"/>
    </source>
</evidence>
<reference evidence="1" key="1">
    <citation type="submission" date="2014-11" db="EMBL/GenBank/DDBJ databases">
        <authorList>
            <person name="Amaro Gonzalez C."/>
        </authorList>
    </citation>
    <scope>NUCLEOTIDE SEQUENCE</scope>
</reference>
<sequence>MFPCNPRDSFKSGDSAALLIFRTADL</sequence>
<reference evidence="1" key="2">
    <citation type="journal article" date="2015" name="Fish Shellfish Immunol.">
        <title>Early steps in the European eel (Anguilla anguilla)-Vibrio vulnificus interaction in the gills: Role of the RtxA13 toxin.</title>
        <authorList>
            <person name="Callol A."/>
            <person name="Pajuelo D."/>
            <person name="Ebbesson L."/>
            <person name="Teles M."/>
            <person name="MacKenzie S."/>
            <person name="Amaro C."/>
        </authorList>
    </citation>
    <scope>NUCLEOTIDE SEQUENCE</scope>
</reference>
<dbReference type="EMBL" id="GBXM01084525">
    <property type="protein sequence ID" value="JAH24052.1"/>
    <property type="molecule type" value="Transcribed_RNA"/>
</dbReference>
<accession>A0A0E9R5K0</accession>
<dbReference type="AlphaFoldDB" id="A0A0E9R5K0"/>
<protein>
    <submittedName>
        <fullName evidence="1">Uncharacterized protein</fullName>
    </submittedName>
</protein>
<name>A0A0E9R5K0_ANGAN</name>
<proteinExistence type="predicted"/>